<organism evidence="2 3">
    <name type="scientific">Halomicrobium zhouii</name>
    <dbReference type="NCBI Taxonomy" id="767519"/>
    <lineage>
        <taxon>Archaea</taxon>
        <taxon>Methanobacteriati</taxon>
        <taxon>Methanobacteriota</taxon>
        <taxon>Stenosarchaea group</taxon>
        <taxon>Halobacteria</taxon>
        <taxon>Halobacteriales</taxon>
        <taxon>Haloarculaceae</taxon>
        <taxon>Halomicrobium</taxon>
    </lineage>
</organism>
<feature type="region of interest" description="Disordered" evidence="1">
    <location>
        <begin position="1"/>
        <end position="24"/>
    </location>
</feature>
<evidence type="ECO:0000313" key="3">
    <source>
        <dbReference type="Proteomes" id="UP000199062"/>
    </source>
</evidence>
<protein>
    <submittedName>
        <fullName evidence="2">Uncharacterized protein</fullName>
    </submittedName>
</protein>
<sequence length="140" mass="14926">MSITPVDKPPDGDETPDEALSDRSWSLREYVGRVFSWLSGRVSSVTVHADRDGDASDTEGACGRGETGSEQNPEPVSPVDCPAVQGFPSRDEPLTHPARNSPGINAPDVVSIETDQGLRLSVPENPDAVLTSDVWTTVDP</sequence>
<dbReference type="RefSeq" id="WP_143117726.1">
    <property type="nucleotide sequence ID" value="NZ_FOZK01000003.1"/>
</dbReference>
<feature type="region of interest" description="Disordered" evidence="1">
    <location>
        <begin position="45"/>
        <end position="140"/>
    </location>
</feature>
<name>A0A1I6LSH8_9EURY</name>
<dbReference type="EMBL" id="FOZK01000003">
    <property type="protein sequence ID" value="SFS06212.1"/>
    <property type="molecule type" value="Genomic_DNA"/>
</dbReference>
<evidence type="ECO:0000256" key="1">
    <source>
        <dbReference type="SAM" id="MobiDB-lite"/>
    </source>
</evidence>
<dbReference type="Proteomes" id="UP000199062">
    <property type="component" value="Unassembled WGS sequence"/>
</dbReference>
<dbReference type="AlphaFoldDB" id="A0A1I6LSH8"/>
<gene>
    <name evidence="2" type="ORF">SAMN05216559_2995</name>
</gene>
<keyword evidence="3" id="KW-1185">Reference proteome</keyword>
<reference evidence="2 3" key="1">
    <citation type="submission" date="2016-10" db="EMBL/GenBank/DDBJ databases">
        <authorList>
            <person name="de Groot N.N."/>
        </authorList>
    </citation>
    <scope>NUCLEOTIDE SEQUENCE [LARGE SCALE GENOMIC DNA]</scope>
    <source>
        <strain evidence="2 3">CGMCC 1.10457</strain>
    </source>
</reference>
<evidence type="ECO:0000313" key="2">
    <source>
        <dbReference type="EMBL" id="SFS06212.1"/>
    </source>
</evidence>
<proteinExistence type="predicted"/>
<accession>A0A1I6LSH8</accession>
<dbReference type="OrthoDB" id="239959at2157"/>